<keyword evidence="4 7" id="KW-0067">ATP-binding</keyword>
<evidence type="ECO:0000259" key="8">
    <source>
        <dbReference type="Pfam" id="PF00501"/>
    </source>
</evidence>
<evidence type="ECO:0000256" key="4">
    <source>
        <dbReference type="ARBA" id="ARBA00022840"/>
    </source>
</evidence>
<gene>
    <name evidence="7 11" type="primary">dltA</name>
    <name evidence="11" type="ORF">CD158_00015</name>
    <name evidence="10" type="ORF">QYH67_09880</name>
</gene>
<dbReference type="GeneID" id="64982706"/>
<keyword evidence="3 7" id="KW-0547">Nucleotide-binding</keyword>
<evidence type="ECO:0000313" key="12">
    <source>
        <dbReference type="Proteomes" id="UP000242470"/>
    </source>
</evidence>
<evidence type="ECO:0000256" key="1">
    <source>
        <dbReference type="ARBA" id="ARBA00022490"/>
    </source>
</evidence>
<reference evidence="11 12" key="1">
    <citation type="submission" date="2017-08" db="EMBL/GenBank/DDBJ databases">
        <title>Draft genome sequences of 64 type strains of genus Staph aureus.</title>
        <authorList>
            <person name="Cole K."/>
            <person name="Golubchik T."/>
            <person name="Russell J."/>
            <person name="Foster D."/>
            <person name="Llewelyn M."/>
            <person name="Wilson D."/>
            <person name="Crook D."/>
            <person name="Paul J."/>
        </authorList>
    </citation>
    <scope>NUCLEOTIDE SEQUENCE [LARGE SCALE GENOMIC DNA]</scope>
    <source>
        <strain evidence="11 12">NCTC 12101</strain>
    </source>
</reference>
<feature type="binding site" evidence="7">
    <location>
        <begin position="143"/>
        <end position="144"/>
    </location>
    <ligand>
        <name>ATP</name>
        <dbReference type="ChEBI" id="CHEBI:30616"/>
    </ligand>
</feature>
<keyword evidence="1 7" id="KW-0963">Cytoplasm</keyword>
<comment type="catalytic activity">
    <reaction evidence="7">
        <text>holo-[D-alanyl-carrier protein] + D-alanine + ATP = D-alanyl-[D-alanyl-carrier protein] + AMP + diphosphate</text>
        <dbReference type="Rhea" id="RHEA:55132"/>
        <dbReference type="Rhea" id="RHEA-COMP:14102"/>
        <dbReference type="Rhea" id="RHEA-COMP:14103"/>
        <dbReference type="ChEBI" id="CHEBI:30616"/>
        <dbReference type="ChEBI" id="CHEBI:33019"/>
        <dbReference type="ChEBI" id="CHEBI:57416"/>
        <dbReference type="ChEBI" id="CHEBI:64479"/>
        <dbReference type="ChEBI" id="CHEBI:138620"/>
        <dbReference type="ChEBI" id="CHEBI:456215"/>
        <dbReference type="EC" id="6.2.1.54"/>
    </reaction>
</comment>
<evidence type="ECO:0000313" key="10">
    <source>
        <dbReference type="EMBL" id="MDN4533864.1"/>
    </source>
</evidence>
<dbReference type="Pfam" id="PF13193">
    <property type="entry name" value="AMP-binding_C"/>
    <property type="match status" value="1"/>
</dbReference>
<dbReference type="NCBIfam" id="TIGR01733">
    <property type="entry name" value="AA-adenyl-dom"/>
    <property type="match status" value="1"/>
</dbReference>
<dbReference type="RefSeq" id="WP_059106413.1">
    <property type="nucleotide sequence ID" value="NZ_AP024589.1"/>
</dbReference>
<dbReference type="Gene3D" id="3.30.300.30">
    <property type="match status" value="1"/>
</dbReference>
<dbReference type="GO" id="GO:0005737">
    <property type="term" value="C:cytoplasm"/>
    <property type="evidence" value="ECO:0007669"/>
    <property type="project" value="UniProtKB-SubCell"/>
</dbReference>
<dbReference type="HAMAP" id="MF_00593">
    <property type="entry name" value="DltA"/>
    <property type="match status" value="1"/>
</dbReference>
<dbReference type="GO" id="GO:0005524">
    <property type="term" value="F:ATP binding"/>
    <property type="evidence" value="ECO:0007669"/>
    <property type="project" value="UniProtKB-KW"/>
</dbReference>
<accession>A0AAP8TU74</accession>
<dbReference type="Gene3D" id="3.40.50.12780">
    <property type="entry name" value="N-terminal domain of ligase-like"/>
    <property type="match status" value="1"/>
</dbReference>
<keyword evidence="2 7" id="KW-0436">Ligase</keyword>
<dbReference type="EMBL" id="PPQW01000001">
    <property type="protein sequence ID" value="PNZ69663.1"/>
    <property type="molecule type" value="Genomic_DNA"/>
</dbReference>
<dbReference type="InterPro" id="IPR044507">
    <property type="entry name" value="DltA-like"/>
</dbReference>
<dbReference type="PANTHER" id="PTHR45398:SF1">
    <property type="entry name" value="ENZYME, PUTATIVE (JCVI)-RELATED"/>
    <property type="match status" value="1"/>
</dbReference>
<feature type="binding site" evidence="7">
    <location>
        <position position="292"/>
    </location>
    <ligand>
        <name>D-alanine</name>
        <dbReference type="ChEBI" id="CHEBI:57416"/>
    </ligand>
</feature>
<comment type="caution">
    <text evidence="7">Lacks conserved residue(s) required for the propagation of feature annotation.</text>
</comment>
<dbReference type="Pfam" id="PF00501">
    <property type="entry name" value="AMP-binding"/>
    <property type="match status" value="1"/>
</dbReference>
<dbReference type="InterPro" id="IPR042099">
    <property type="entry name" value="ANL_N_sf"/>
</dbReference>
<dbReference type="SUPFAM" id="SSF56801">
    <property type="entry name" value="Acetyl-CoA synthetase-like"/>
    <property type="match status" value="1"/>
</dbReference>
<dbReference type="FunFam" id="3.30.300.30:FF:000012">
    <property type="entry name" value="D-alanine--D-alanyl carrier protein ligase"/>
    <property type="match status" value="1"/>
</dbReference>
<comment type="subcellular location">
    <subcellularLocation>
        <location evidence="7">Cytoplasm</location>
    </subcellularLocation>
</comment>
<dbReference type="InterPro" id="IPR010071">
    <property type="entry name" value="AA_adenyl_dom"/>
</dbReference>
<dbReference type="InterPro" id="IPR010072">
    <property type="entry name" value="DltA"/>
</dbReference>
<dbReference type="CDD" id="cd05945">
    <property type="entry name" value="DltA"/>
    <property type="match status" value="1"/>
</dbReference>
<dbReference type="EC" id="6.2.1.54" evidence="7"/>
<evidence type="ECO:0000259" key="9">
    <source>
        <dbReference type="Pfam" id="PF13193"/>
    </source>
</evidence>
<feature type="domain" description="AMP-binding enzyme C-terminal" evidence="9">
    <location>
        <begin position="394"/>
        <end position="475"/>
    </location>
</feature>
<evidence type="ECO:0000256" key="2">
    <source>
        <dbReference type="ARBA" id="ARBA00022598"/>
    </source>
</evidence>
<dbReference type="Proteomes" id="UP001171687">
    <property type="component" value="Unassembled WGS sequence"/>
</dbReference>
<evidence type="ECO:0000256" key="7">
    <source>
        <dbReference type="HAMAP-Rule" id="MF_00593"/>
    </source>
</evidence>
<evidence type="ECO:0000256" key="3">
    <source>
        <dbReference type="ARBA" id="ARBA00022741"/>
    </source>
</evidence>
<dbReference type="GO" id="GO:0070395">
    <property type="term" value="P:lipoteichoic acid biosynthetic process"/>
    <property type="evidence" value="ECO:0007669"/>
    <property type="project" value="UniProtKB-UniRule"/>
</dbReference>
<dbReference type="AlphaFoldDB" id="A0AAP8TU74"/>
<dbReference type="InterPro" id="IPR045851">
    <property type="entry name" value="AMP-bd_C_sf"/>
</dbReference>
<dbReference type="Proteomes" id="UP000242470">
    <property type="component" value="Unassembled WGS sequence"/>
</dbReference>
<feature type="binding site" evidence="7">
    <location>
        <position position="364"/>
    </location>
    <ligand>
        <name>ATP</name>
        <dbReference type="ChEBI" id="CHEBI:30616"/>
    </ligand>
</feature>
<dbReference type="NCBIfam" id="TIGR01734">
    <property type="entry name" value="D-ala-DACP-lig"/>
    <property type="match status" value="1"/>
</dbReference>
<organism evidence="11 12">
    <name type="scientific">Staphylococcus auricularis</name>
    <dbReference type="NCBI Taxonomy" id="29379"/>
    <lineage>
        <taxon>Bacteria</taxon>
        <taxon>Bacillati</taxon>
        <taxon>Bacillota</taxon>
        <taxon>Bacilli</taxon>
        <taxon>Bacillales</taxon>
        <taxon>Staphylococcaceae</taxon>
        <taxon>Staphylococcus</taxon>
    </lineage>
</organism>
<dbReference type="EMBL" id="JAUHQC010000012">
    <property type="protein sequence ID" value="MDN4533864.1"/>
    <property type="molecule type" value="Genomic_DNA"/>
</dbReference>
<feature type="binding site" evidence="7">
    <location>
        <position position="475"/>
    </location>
    <ligand>
        <name>ATP</name>
        <dbReference type="ChEBI" id="CHEBI:30616"/>
    </ligand>
</feature>
<sequence length="487" mass="54817">MKDLIEILTKYEQQCPEVIAVRHRDETLTYAQLGQYSNQLAAKLRDTEAPVVLYGHMSPYMIVGMVAAIKAGCGYVPIDTSIPINRIDSILDKVQPQYIFNTANDTISFKQGEVLTPEIIDQDAASEAIAEMSQTDICYTIFTSGSTGEPKGVQISYSSLLEFTQWMVELNDSEMQQQWLNQAPFSFDLSVMAIYPALMSAGTLNLVDKTMIHKPKELSDMLEQHPIDVWVSTPSFMEMCLLLPQLTETHYPSLHRLFFCGEILTHRTAQQLVQRFPNATVYNTYGPTEATVAVTYVKVTQALLDQYSSLPVGISRKGAELNLTEEDELTITGNSVSYGYLQNPDKTNEVFDTTGEERVYYTGDKAQFKDGLWFIHGRLDFQVKLNGYRMELEEIETKLRQTPYIESTVVVPIYRGDKVTSLSAAVVLNSTLTEQLSEQAVIQETKLQLKSVLPEYMIPKKFVTLAQLPMTPNGKVDRKAIAEVVTR</sequence>
<comment type="function">
    <text evidence="5 7">Catalyzes the first step in the D-alanylation of lipoteichoic acid (LTA), the activation of D-alanine and its transfer onto the D-alanyl carrier protein (Dcp) DltC. In an ATP-dependent two-step reaction, forms a high energy D-alanyl-AMP intermediate, followed by transfer of the D-alanyl residue as a thiol ester to the phosphopantheinyl prosthetic group of the Dcp. D-alanylation of LTA plays an important role in modulating the properties of the cell wall in Gram-positive bacteria, influencing the net charge of the cell wall.</text>
</comment>
<dbReference type="GO" id="GO:0047473">
    <property type="term" value="F:D-alanine [D-alanyl carrier protein] ligase activity"/>
    <property type="evidence" value="ECO:0007669"/>
    <property type="project" value="UniProtKB-UniRule"/>
</dbReference>
<evidence type="ECO:0000256" key="6">
    <source>
        <dbReference type="ARBA" id="ARBA00061336"/>
    </source>
</evidence>
<proteinExistence type="inferred from homology"/>
<feature type="binding site" evidence="7">
    <location>
        <position position="475"/>
    </location>
    <ligand>
        <name>D-alanine</name>
        <dbReference type="ChEBI" id="CHEBI:57416"/>
    </ligand>
</feature>
<dbReference type="PANTHER" id="PTHR45398">
    <property type="match status" value="1"/>
</dbReference>
<evidence type="ECO:0000313" key="11">
    <source>
        <dbReference type="EMBL" id="PNZ69663.1"/>
    </source>
</evidence>
<reference evidence="10" key="2">
    <citation type="submission" date="2023-07" db="EMBL/GenBank/DDBJ databases">
        <title>Evaluation of the beneficial properties of pineapple isolates.</title>
        <authorList>
            <person name="Adefiranye O."/>
        </authorList>
    </citation>
    <scope>NUCLEOTIDE SEQUENCE</scope>
    <source>
        <strain evidence="10">PAPLE_T1</strain>
    </source>
</reference>
<feature type="binding site" evidence="7">
    <location>
        <position position="188"/>
    </location>
    <ligand>
        <name>D-alanine</name>
        <dbReference type="ChEBI" id="CHEBI:57416"/>
    </ligand>
</feature>
<feature type="domain" description="AMP-dependent synthetase/ligase" evidence="8">
    <location>
        <begin position="13"/>
        <end position="340"/>
    </location>
</feature>
<comment type="pathway">
    <text evidence="7">Cell wall biogenesis; lipoteichoic acid biosynthesis.</text>
</comment>
<dbReference type="InterPro" id="IPR000873">
    <property type="entry name" value="AMP-dep_synth/lig_dom"/>
</dbReference>
<comment type="caution">
    <text evidence="11">The sequence shown here is derived from an EMBL/GenBank/DDBJ whole genome shotgun (WGS) entry which is preliminary data.</text>
</comment>
<feature type="binding site" evidence="7">
    <location>
        <begin position="283"/>
        <end position="288"/>
    </location>
    <ligand>
        <name>ATP</name>
        <dbReference type="ChEBI" id="CHEBI:30616"/>
    </ligand>
</feature>
<name>A0AAP8TU74_9STAP</name>
<dbReference type="InterPro" id="IPR025110">
    <property type="entry name" value="AMP-bd_C"/>
</dbReference>
<dbReference type="NCBIfam" id="NF003417">
    <property type="entry name" value="PRK04813.1"/>
    <property type="match status" value="1"/>
</dbReference>
<comment type="similarity">
    <text evidence="6 7">Belongs to the ATP-dependent AMP-binding enzyme family. DltA subfamily.</text>
</comment>
<protein>
    <recommendedName>
        <fullName evidence="7">D-alanine--D-alanyl carrier protein ligase</fullName>
        <shortName evidence="7">DCL</shortName>
        <ecNumber evidence="7">6.2.1.54</ecNumber>
    </recommendedName>
    <alternativeName>
        <fullName evidence="7">D-alanine--poly(phosphoribitol) ligase subunit 1</fullName>
    </alternativeName>
    <alternativeName>
        <fullName evidence="7">D-alanine-activating enzyme</fullName>
        <shortName evidence="7">DAE</shortName>
    </alternativeName>
</protein>
<evidence type="ECO:0000256" key="5">
    <source>
        <dbReference type="ARBA" id="ARBA00054605"/>
    </source>
</evidence>